<dbReference type="InterPro" id="IPR051218">
    <property type="entry name" value="Sec_MonoDiacylglyc_Lipase"/>
</dbReference>
<dbReference type="InterPro" id="IPR029058">
    <property type="entry name" value="AB_hydrolase_fold"/>
</dbReference>
<sequence length="213" mass="24743">MKTHLELAQLFKTIDCWSTIGTDTQYRVLEYSDEVVIIFCPSNSKADWKINFSFPKKPYKRMKTPFYVHGGFLKEWKKINDHFLKEAAAYNKPITVCGWSYGGAMATLCYEDIWFKYPQKRYIIRLVTFGSPRVIGAYNFKKIWVRWHGANLYVNGSDIVTEVPPVLFGFRHVAKTKHIGGKKFLIGYFKPKKYHHIDGYIESLGDVTCKTAS</sequence>
<dbReference type="Gene3D" id="3.40.50.1820">
    <property type="entry name" value="alpha/beta hydrolase"/>
    <property type="match status" value="1"/>
</dbReference>
<accession>F0RWR7</accession>
<dbReference type="KEGG" id="sbu:SpiBuddy_1874"/>
<reference evidence="3" key="1">
    <citation type="submission" date="2011-02" db="EMBL/GenBank/DDBJ databases">
        <title>Complete sequence of Spirochaeta sp. Buddy.</title>
        <authorList>
            <person name="Lucas S."/>
            <person name="Copeland A."/>
            <person name="Lapidus A."/>
            <person name="Cheng J.-F."/>
            <person name="Goodwin L."/>
            <person name="Pitluck S."/>
            <person name="Zeytun A."/>
            <person name="Detter J.C."/>
            <person name="Han C."/>
            <person name="Tapia R."/>
            <person name="Land M."/>
            <person name="Hauser L."/>
            <person name="Kyrpides N."/>
            <person name="Ivanova N."/>
            <person name="Mikhailova N."/>
            <person name="Pagani I."/>
            <person name="Ritalahti K.M."/>
            <person name="Loeffler F.E."/>
            <person name="Woyke T."/>
        </authorList>
    </citation>
    <scope>NUCLEOTIDE SEQUENCE [LARGE SCALE GENOMIC DNA]</scope>
    <source>
        <strain evidence="3">ATCC BAA-1886 / DSM 22777 / Buddy</strain>
    </source>
</reference>
<name>F0RWR7_SPHGB</name>
<evidence type="ECO:0000313" key="3">
    <source>
        <dbReference type="Proteomes" id="UP000008466"/>
    </source>
</evidence>
<evidence type="ECO:0000259" key="1">
    <source>
        <dbReference type="Pfam" id="PF01764"/>
    </source>
</evidence>
<dbReference type="Pfam" id="PF01764">
    <property type="entry name" value="Lipase_3"/>
    <property type="match status" value="1"/>
</dbReference>
<gene>
    <name evidence="2" type="ordered locus">SpiBuddy_1874</name>
</gene>
<organism evidence="2 3">
    <name type="scientific">Sphaerochaeta globosa (strain ATCC BAA-1886 / DSM 22777 / Buddy)</name>
    <name type="common">Spirochaeta sp. (strain Buddy)</name>
    <dbReference type="NCBI Taxonomy" id="158189"/>
    <lineage>
        <taxon>Bacteria</taxon>
        <taxon>Pseudomonadati</taxon>
        <taxon>Spirochaetota</taxon>
        <taxon>Spirochaetia</taxon>
        <taxon>Spirochaetales</taxon>
        <taxon>Sphaerochaetaceae</taxon>
        <taxon>Sphaerochaeta</taxon>
    </lineage>
</organism>
<dbReference type="AlphaFoldDB" id="F0RWR7"/>
<protein>
    <submittedName>
        <fullName evidence="2">Lipase class 3</fullName>
    </submittedName>
</protein>
<dbReference type="SUPFAM" id="SSF53474">
    <property type="entry name" value="alpha/beta-Hydrolases"/>
    <property type="match status" value="1"/>
</dbReference>
<dbReference type="CDD" id="cd00519">
    <property type="entry name" value="Lipase_3"/>
    <property type="match status" value="1"/>
</dbReference>
<dbReference type="PANTHER" id="PTHR45856:SF24">
    <property type="entry name" value="FUNGAL LIPASE-LIKE DOMAIN-CONTAINING PROTEIN"/>
    <property type="match status" value="1"/>
</dbReference>
<keyword evidence="3" id="KW-1185">Reference proteome</keyword>
<dbReference type="Proteomes" id="UP000008466">
    <property type="component" value="Chromosome"/>
</dbReference>
<dbReference type="PANTHER" id="PTHR45856">
    <property type="entry name" value="ALPHA/BETA-HYDROLASES SUPERFAMILY PROTEIN"/>
    <property type="match status" value="1"/>
</dbReference>
<dbReference type="EMBL" id="CP002541">
    <property type="protein sequence ID" value="ADY13698.1"/>
    <property type="molecule type" value="Genomic_DNA"/>
</dbReference>
<evidence type="ECO:0000313" key="2">
    <source>
        <dbReference type="EMBL" id="ADY13698.1"/>
    </source>
</evidence>
<proteinExistence type="predicted"/>
<dbReference type="HOGENOM" id="CLU_1084350_0_0_12"/>
<dbReference type="eggNOG" id="COG3675">
    <property type="taxonomic scope" value="Bacteria"/>
</dbReference>
<dbReference type="InterPro" id="IPR002921">
    <property type="entry name" value="Fungal_lipase-type"/>
</dbReference>
<feature type="domain" description="Fungal lipase-type" evidence="1">
    <location>
        <begin position="36"/>
        <end position="166"/>
    </location>
</feature>
<dbReference type="RefSeq" id="WP_013607547.1">
    <property type="nucleotide sequence ID" value="NC_015152.1"/>
</dbReference>
<dbReference type="OrthoDB" id="5522031at2"/>
<dbReference type="STRING" id="158189.SpiBuddy_1874"/>
<dbReference type="GO" id="GO:0006629">
    <property type="term" value="P:lipid metabolic process"/>
    <property type="evidence" value="ECO:0007669"/>
    <property type="project" value="InterPro"/>
</dbReference>